<comment type="subunit">
    <text evidence="8">The complex is composed of two ATP-binding proteins (PotA), two transmembrane proteins (PotB and PotC) and a solute-binding protein (PotD).</text>
</comment>
<accession>A0A2R8B7H4</accession>
<keyword evidence="3" id="KW-0997">Cell inner membrane</keyword>
<dbReference type="OrthoDB" id="9802264at2"/>
<comment type="catalytic activity">
    <reaction evidence="8">
        <text>ATP + H2O + polyamine-[polyamine-binding protein]Side 1 = ADP + phosphate + polyamineSide 2 + [polyamine-binding protein]Side 1.</text>
        <dbReference type="EC" id="7.6.2.11"/>
    </reaction>
</comment>
<evidence type="ECO:0000256" key="7">
    <source>
        <dbReference type="ARBA" id="ARBA00023136"/>
    </source>
</evidence>
<proteinExistence type="inferred from homology"/>
<gene>
    <name evidence="10" type="primary">potA_6</name>
    <name evidence="8" type="synonym">potA</name>
    <name evidence="10" type="ORF">DEA8626_02105</name>
</gene>
<evidence type="ECO:0000259" key="9">
    <source>
        <dbReference type="PROSITE" id="PS50893"/>
    </source>
</evidence>
<keyword evidence="6 8" id="KW-1278">Translocase</keyword>
<evidence type="ECO:0000256" key="2">
    <source>
        <dbReference type="ARBA" id="ARBA00022475"/>
    </source>
</evidence>
<dbReference type="InterPro" id="IPR013611">
    <property type="entry name" value="Transp-assoc_OB_typ2"/>
</dbReference>
<evidence type="ECO:0000313" key="10">
    <source>
        <dbReference type="EMBL" id="SPH18565.1"/>
    </source>
</evidence>
<dbReference type="InterPro" id="IPR005893">
    <property type="entry name" value="PotA-like"/>
</dbReference>
<dbReference type="GO" id="GO:0043190">
    <property type="term" value="C:ATP-binding cassette (ABC) transporter complex"/>
    <property type="evidence" value="ECO:0007669"/>
    <property type="project" value="InterPro"/>
</dbReference>
<dbReference type="GO" id="GO:0016887">
    <property type="term" value="F:ATP hydrolysis activity"/>
    <property type="evidence" value="ECO:0007669"/>
    <property type="project" value="InterPro"/>
</dbReference>
<dbReference type="InterPro" id="IPR027417">
    <property type="entry name" value="P-loop_NTPase"/>
</dbReference>
<evidence type="ECO:0000256" key="8">
    <source>
        <dbReference type="RuleBase" id="RU364083"/>
    </source>
</evidence>
<dbReference type="GO" id="GO:0015417">
    <property type="term" value="F:ABC-type polyamine transporter activity"/>
    <property type="evidence" value="ECO:0007669"/>
    <property type="project" value="UniProtKB-EC"/>
</dbReference>
<dbReference type="Proteomes" id="UP000244924">
    <property type="component" value="Unassembled WGS sequence"/>
</dbReference>
<dbReference type="InterPro" id="IPR003439">
    <property type="entry name" value="ABC_transporter-like_ATP-bd"/>
</dbReference>
<organism evidence="10 11">
    <name type="scientific">Albidovulum aquaemixtae</name>
    <dbReference type="NCBI Taxonomy" id="1542388"/>
    <lineage>
        <taxon>Bacteria</taxon>
        <taxon>Pseudomonadati</taxon>
        <taxon>Pseudomonadota</taxon>
        <taxon>Alphaproteobacteria</taxon>
        <taxon>Rhodobacterales</taxon>
        <taxon>Paracoccaceae</taxon>
        <taxon>Albidovulum</taxon>
    </lineage>
</organism>
<dbReference type="EMBL" id="OMOQ01000001">
    <property type="protein sequence ID" value="SPH18565.1"/>
    <property type="molecule type" value="Genomic_DNA"/>
</dbReference>
<dbReference type="Pfam" id="PF08402">
    <property type="entry name" value="TOBE_2"/>
    <property type="match status" value="1"/>
</dbReference>
<dbReference type="SMART" id="SM00382">
    <property type="entry name" value="AAA"/>
    <property type="match status" value="1"/>
</dbReference>
<keyword evidence="5 8" id="KW-0067">ATP-binding</keyword>
<dbReference type="PROSITE" id="PS00211">
    <property type="entry name" value="ABC_TRANSPORTER_1"/>
    <property type="match status" value="1"/>
</dbReference>
<evidence type="ECO:0000256" key="4">
    <source>
        <dbReference type="ARBA" id="ARBA00022741"/>
    </source>
</evidence>
<keyword evidence="7 8" id="KW-0472">Membrane</keyword>
<keyword evidence="10" id="KW-0378">Hydrolase</keyword>
<dbReference type="SUPFAM" id="SSF52540">
    <property type="entry name" value="P-loop containing nucleoside triphosphate hydrolases"/>
    <property type="match status" value="1"/>
</dbReference>
<evidence type="ECO:0000313" key="11">
    <source>
        <dbReference type="Proteomes" id="UP000244924"/>
    </source>
</evidence>
<keyword evidence="11" id="KW-1185">Reference proteome</keyword>
<name>A0A2R8B7H4_9RHOB</name>
<dbReference type="InterPro" id="IPR017871">
    <property type="entry name" value="ABC_transporter-like_CS"/>
</dbReference>
<dbReference type="InterPro" id="IPR008995">
    <property type="entry name" value="Mo/tungstate-bd_C_term_dom"/>
</dbReference>
<dbReference type="GO" id="GO:0005524">
    <property type="term" value="F:ATP binding"/>
    <property type="evidence" value="ECO:0007669"/>
    <property type="project" value="UniProtKB-KW"/>
</dbReference>
<dbReference type="PANTHER" id="PTHR42781:SF5">
    <property type="entry name" value="PUTRESCINE TRANSPORT ATP-BINDING PROTEIN POTG"/>
    <property type="match status" value="1"/>
</dbReference>
<dbReference type="Gene3D" id="2.40.50.100">
    <property type="match status" value="1"/>
</dbReference>
<dbReference type="RefSeq" id="WP_108852878.1">
    <property type="nucleotide sequence ID" value="NZ_OMOQ01000001.1"/>
</dbReference>
<dbReference type="PROSITE" id="PS50893">
    <property type="entry name" value="ABC_TRANSPORTER_2"/>
    <property type="match status" value="1"/>
</dbReference>
<dbReference type="SUPFAM" id="SSF50331">
    <property type="entry name" value="MOP-like"/>
    <property type="match status" value="1"/>
</dbReference>
<dbReference type="PANTHER" id="PTHR42781">
    <property type="entry name" value="SPERMIDINE/PUTRESCINE IMPORT ATP-BINDING PROTEIN POTA"/>
    <property type="match status" value="1"/>
</dbReference>
<evidence type="ECO:0000256" key="6">
    <source>
        <dbReference type="ARBA" id="ARBA00022967"/>
    </source>
</evidence>
<feature type="domain" description="ABC transporter" evidence="9">
    <location>
        <begin position="22"/>
        <end position="252"/>
    </location>
</feature>
<dbReference type="AlphaFoldDB" id="A0A2R8B7H4"/>
<dbReference type="GO" id="GO:0015847">
    <property type="term" value="P:putrescine transport"/>
    <property type="evidence" value="ECO:0007669"/>
    <property type="project" value="UniProtKB-ARBA"/>
</dbReference>
<sequence length="379" mass="42087">MAQPGNRPVFEPWKDPDEKPLIQFRNVTKKFGEFTAIDDITLDIFRREFFALLGPSGCGKTTLMRMLAGFEAPTKGSILLDGQDIAPVPPNRRAVNMMFQSYALFPHLSVWDNIAFGLKRSDMARDKIGARVEEMLRLTRLEQFARRKPHQISGGQRQRVALARSLAKAPKLLLLDEPLGALDKKLRQDTQFELMDIQEKTGTTFVIVTHDQEEAMTVASRVAVMDHGRMVQVDTPDRIYETPNSVYVADFIGDVNLVEGTAEPAGDGRLSIAWAEGQPAIMATAPDAISAGARVHFAIRPEKIAISTVKPADRANMIEGAVHDIAYLGNISTYKVEVAGGRMVKAQVANDRRISRRDISWDDKVWLSFTDTAGVVLLN</sequence>
<protein>
    <recommendedName>
        <fullName evidence="8">Spermidine/putrescine import ATP-binding protein PotA</fullName>
        <ecNumber evidence="8">7.6.2.11</ecNumber>
    </recommendedName>
</protein>
<dbReference type="FunFam" id="3.40.50.300:FF:000133">
    <property type="entry name" value="Spermidine/putrescine import ATP-binding protein PotA"/>
    <property type="match status" value="1"/>
</dbReference>
<keyword evidence="1 8" id="KW-0813">Transport</keyword>
<evidence type="ECO:0000256" key="5">
    <source>
        <dbReference type="ARBA" id="ARBA00022840"/>
    </source>
</evidence>
<dbReference type="NCBIfam" id="TIGR01187">
    <property type="entry name" value="potA"/>
    <property type="match status" value="1"/>
</dbReference>
<dbReference type="InterPro" id="IPR003593">
    <property type="entry name" value="AAA+_ATPase"/>
</dbReference>
<evidence type="ECO:0000256" key="1">
    <source>
        <dbReference type="ARBA" id="ARBA00022448"/>
    </source>
</evidence>
<dbReference type="Gene3D" id="3.40.50.300">
    <property type="entry name" value="P-loop containing nucleotide triphosphate hydrolases"/>
    <property type="match status" value="1"/>
</dbReference>
<reference evidence="10 11" key="1">
    <citation type="submission" date="2018-03" db="EMBL/GenBank/DDBJ databases">
        <authorList>
            <person name="Keele B.F."/>
        </authorList>
    </citation>
    <scope>NUCLEOTIDE SEQUENCE [LARGE SCALE GENOMIC DNA]</scope>
    <source>
        <strain evidence="10 11">CECT 8626</strain>
    </source>
</reference>
<keyword evidence="2 8" id="KW-1003">Cell membrane</keyword>
<dbReference type="EC" id="7.6.2.11" evidence="8"/>
<keyword evidence="4 8" id="KW-0547">Nucleotide-binding</keyword>
<comment type="function">
    <text evidence="8">Part of the ABC transporter complex PotABCD involved in spermidine/putrescine import. Responsible for energy coupling to the transport system.</text>
</comment>
<dbReference type="Pfam" id="PF00005">
    <property type="entry name" value="ABC_tran"/>
    <property type="match status" value="1"/>
</dbReference>
<evidence type="ECO:0000256" key="3">
    <source>
        <dbReference type="ARBA" id="ARBA00022519"/>
    </source>
</evidence>
<dbReference type="InterPro" id="IPR050093">
    <property type="entry name" value="ABC_SmlMolc_Importer"/>
</dbReference>
<comment type="similarity">
    <text evidence="8">Belongs to the ABC transporter superfamily. Spermidine/putrescine importer (TC 3.A.1.11.1) family.</text>
</comment>